<keyword evidence="1" id="KW-0479">Metal-binding</keyword>
<evidence type="ECO:0000256" key="6">
    <source>
        <dbReference type="SAM" id="MobiDB-lite"/>
    </source>
</evidence>
<dbReference type="CDD" id="cd12148">
    <property type="entry name" value="fungal_TF_MHR"/>
    <property type="match status" value="1"/>
</dbReference>
<dbReference type="STRING" id="2070753.A0A3A2ZES8"/>
<dbReference type="CDD" id="cd00067">
    <property type="entry name" value="GAL4"/>
    <property type="match status" value="1"/>
</dbReference>
<dbReference type="OrthoDB" id="103819at2759"/>
<dbReference type="AlphaFoldDB" id="A0A3A2ZES8"/>
<evidence type="ECO:0000256" key="3">
    <source>
        <dbReference type="ARBA" id="ARBA00023125"/>
    </source>
</evidence>
<keyword evidence="5" id="KW-0539">Nucleus</keyword>
<dbReference type="Gene3D" id="4.10.240.10">
    <property type="entry name" value="Zn(2)-C6 fungal-type DNA-binding domain"/>
    <property type="match status" value="1"/>
</dbReference>
<dbReference type="InterPro" id="IPR007219">
    <property type="entry name" value="XnlR_reg_dom"/>
</dbReference>
<keyword evidence="4" id="KW-0804">Transcription</keyword>
<dbReference type="PROSITE" id="PS00463">
    <property type="entry name" value="ZN2_CY6_FUNGAL_1"/>
    <property type="match status" value="1"/>
</dbReference>
<protein>
    <submittedName>
        <fullName evidence="8">Fungal specific transcription factor</fullName>
    </submittedName>
</protein>
<evidence type="ECO:0000256" key="5">
    <source>
        <dbReference type="ARBA" id="ARBA00023242"/>
    </source>
</evidence>
<feature type="region of interest" description="Disordered" evidence="6">
    <location>
        <begin position="99"/>
        <end position="138"/>
    </location>
</feature>
<dbReference type="InterPro" id="IPR001138">
    <property type="entry name" value="Zn2Cys6_DnaBD"/>
</dbReference>
<evidence type="ECO:0000256" key="4">
    <source>
        <dbReference type="ARBA" id="ARBA00023163"/>
    </source>
</evidence>
<dbReference type="GO" id="GO:0008270">
    <property type="term" value="F:zinc ion binding"/>
    <property type="evidence" value="ECO:0007669"/>
    <property type="project" value="InterPro"/>
</dbReference>
<dbReference type="EMBL" id="MVGC01000366">
    <property type="protein sequence ID" value="RJE19827.1"/>
    <property type="molecule type" value="Genomic_DNA"/>
</dbReference>
<dbReference type="InterPro" id="IPR036864">
    <property type="entry name" value="Zn2-C6_fun-type_DNA-bd_sf"/>
</dbReference>
<accession>A0A3A2ZES8</accession>
<dbReference type="Pfam" id="PF04082">
    <property type="entry name" value="Fungal_trans"/>
    <property type="match status" value="1"/>
</dbReference>
<feature type="compositionally biased region" description="Low complexity" evidence="6">
    <location>
        <begin position="111"/>
        <end position="125"/>
    </location>
</feature>
<dbReference type="InterPro" id="IPR050987">
    <property type="entry name" value="AtrR-like"/>
</dbReference>
<dbReference type="SUPFAM" id="SSF57701">
    <property type="entry name" value="Zn2/Cys6 DNA-binding domain"/>
    <property type="match status" value="1"/>
</dbReference>
<dbReference type="PANTHER" id="PTHR46910:SF5">
    <property type="entry name" value="ZN(II)2CYS6 TRANSCRIPTION FACTOR (EUROFUNG)"/>
    <property type="match status" value="1"/>
</dbReference>
<sequence>MEPAGPGSDDGRETLGTTRRACDQCRLRKIRCDKRSPCANCRSSKIVCRSTGAGQKPNESRRRVLISDQYERKIDSIEERLSGVEQILRDIRSYMASNSNTVAPSPLPKDTSPSSIPGGPSSTTIDHGEPGPAFEGNSSLTAHSAYASKFLETAVSQSALQMSSPKIEAALSTLKQIVNMQDQQPASRGVTFKHQEPIPRSGLRDLKMPPVQVIVELLRTIKAAPPSVFQSYFPFISAGYFVAKCREVYFAAEDYSDATWIIVNGGLFHIFLDYSYTAKSEETRSEYQSYLQLCQNNMETGLANLNLLMPATEESIEALTLGAVYAIEISKPSFAWTLTSTAAQLCQTLGYHRASSMESDSAEVQDNKLRLFWSVYCLDKGLSLRLGRASTIQDYDISSTPTFSRVDLSELWKSVYTIWIVLSRIQGNIYELLYSPGALRQPEAERTAHARRLASEMQELVMEPFRRLNSDLQNASEIELLYLKSDEVSRLSILTLIYRAIPPVPNSPSTFITDCVVTARAALEAHQQCMITLKESNEGLKCSYMHWSILYAPFIPFIVIFCHILEVSDRADLARLSDFVKSLEPICPLSEAIDKLYRLSNVLFTIAELYVEAKAQNMNAQTPDQQLASMGQEFEGYLAALGLAPGLGTMPPGSAPAAGIGTEGVGAGGYGEGVPGAVFGEGGGLEGQAMGGGGLQLGNWFSGNQYMMGLLEEDLEIFKGI</sequence>
<evidence type="ECO:0000256" key="1">
    <source>
        <dbReference type="ARBA" id="ARBA00022723"/>
    </source>
</evidence>
<dbReference type="PANTHER" id="PTHR46910">
    <property type="entry name" value="TRANSCRIPTION FACTOR PDR1"/>
    <property type="match status" value="1"/>
</dbReference>
<dbReference type="GO" id="GO:0006351">
    <property type="term" value="P:DNA-templated transcription"/>
    <property type="evidence" value="ECO:0007669"/>
    <property type="project" value="InterPro"/>
</dbReference>
<keyword evidence="3" id="KW-0238">DNA-binding</keyword>
<dbReference type="Pfam" id="PF00172">
    <property type="entry name" value="Zn_clus"/>
    <property type="match status" value="1"/>
</dbReference>
<name>A0A3A2ZES8_9EURO</name>
<keyword evidence="2" id="KW-0805">Transcription regulation</keyword>
<gene>
    <name evidence="8" type="ORF">PHISCL_07839</name>
</gene>
<dbReference type="SMART" id="SM00066">
    <property type="entry name" value="GAL4"/>
    <property type="match status" value="1"/>
</dbReference>
<evidence type="ECO:0000313" key="9">
    <source>
        <dbReference type="Proteomes" id="UP000266188"/>
    </source>
</evidence>
<reference evidence="9" key="1">
    <citation type="submission" date="2017-02" db="EMBL/GenBank/DDBJ databases">
        <authorList>
            <person name="Tafer H."/>
            <person name="Lopandic K."/>
        </authorList>
    </citation>
    <scope>NUCLEOTIDE SEQUENCE [LARGE SCALE GENOMIC DNA]</scope>
    <source>
        <strain evidence="9">CBS 366.77</strain>
    </source>
</reference>
<dbReference type="PROSITE" id="PS50048">
    <property type="entry name" value="ZN2_CY6_FUNGAL_2"/>
    <property type="match status" value="1"/>
</dbReference>
<dbReference type="GO" id="GO:0003677">
    <property type="term" value="F:DNA binding"/>
    <property type="evidence" value="ECO:0007669"/>
    <property type="project" value="UniProtKB-KW"/>
</dbReference>
<dbReference type="GO" id="GO:0000981">
    <property type="term" value="F:DNA-binding transcription factor activity, RNA polymerase II-specific"/>
    <property type="evidence" value="ECO:0007669"/>
    <property type="project" value="InterPro"/>
</dbReference>
<dbReference type="Proteomes" id="UP000266188">
    <property type="component" value="Unassembled WGS sequence"/>
</dbReference>
<keyword evidence="9" id="KW-1185">Reference proteome</keyword>
<proteinExistence type="predicted"/>
<evidence type="ECO:0000259" key="7">
    <source>
        <dbReference type="PROSITE" id="PS50048"/>
    </source>
</evidence>
<comment type="caution">
    <text evidence="8">The sequence shown here is derived from an EMBL/GenBank/DDBJ whole genome shotgun (WGS) entry which is preliminary data.</text>
</comment>
<evidence type="ECO:0000313" key="8">
    <source>
        <dbReference type="EMBL" id="RJE19827.1"/>
    </source>
</evidence>
<organism evidence="8 9">
    <name type="scientific">Aspergillus sclerotialis</name>
    <dbReference type="NCBI Taxonomy" id="2070753"/>
    <lineage>
        <taxon>Eukaryota</taxon>
        <taxon>Fungi</taxon>
        <taxon>Dikarya</taxon>
        <taxon>Ascomycota</taxon>
        <taxon>Pezizomycotina</taxon>
        <taxon>Eurotiomycetes</taxon>
        <taxon>Eurotiomycetidae</taxon>
        <taxon>Eurotiales</taxon>
        <taxon>Aspergillaceae</taxon>
        <taxon>Aspergillus</taxon>
        <taxon>Aspergillus subgen. Polypaecilum</taxon>
    </lineage>
</organism>
<dbReference type="SMART" id="SM00906">
    <property type="entry name" value="Fungal_trans"/>
    <property type="match status" value="1"/>
</dbReference>
<evidence type="ECO:0000256" key="2">
    <source>
        <dbReference type="ARBA" id="ARBA00023015"/>
    </source>
</evidence>
<feature type="domain" description="Zn(2)-C6 fungal-type" evidence="7">
    <location>
        <begin position="21"/>
        <end position="50"/>
    </location>
</feature>